<dbReference type="OrthoDB" id="1252098at2"/>
<keyword evidence="1" id="KW-1133">Transmembrane helix</keyword>
<proteinExistence type="predicted"/>
<dbReference type="EMBL" id="PPED02000001">
    <property type="protein sequence ID" value="PWN71348.1"/>
    <property type="molecule type" value="Genomic_DNA"/>
</dbReference>
<accession>A0A316XIW2</accession>
<dbReference type="AlphaFoldDB" id="A0A316XIW2"/>
<evidence type="ECO:0000256" key="1">
    <source>
        <dbReference type="SAM" id="Phobius"/>
    </source>
</evidence>
<reference evidence="2 3" key="1">
    <citation type="submission" date="2018-04" db="EMBL/GenBank/DDBJ databases">
        <title>Draft Genome Sequence of Phosphate-Solubilizing Chryseobacterium sp. ISE14 that is a Biocontrol and Plant Growth-Promoting Rhizobacterium Isolated from Cucumber.</title>
        <authorList>
            <person name="Jeong J.-J."/>
            <person name="Sang M.K."/>
            <person name="Choi I.-G."/>
            <person name="Kim K.D."/>
        </authorList>
    </citation>
    <scope>NUCLEOTIDE SEQUENCE [LARGE SCALE GENOMIC DNA]</scope>
    <source>
        <strain evidence="2 3">ISE14</strain>
    </source>
</reference>
<keyword evidence="1" id="KW-0812">Transmembrane</keyword>
<dbReference type="Proteomes" id="UP000236594">
    <property type="component" value="Unassembled WGS sequence"/>
</dbReference>
<evidence type="ECO:0000313" key="3">
    <source>
        <dbReference type="Proteomes" id="UP000236594"/>
    </source>
</evidence>
<organism evidence="2 3">
    <name type="scientific">Chryseobacterium phosphatilyticum</name>
    <dbReference type="NCBI Taxonomy" id="475075"/>
    <lineage>
        <taxon>Bacteria</taxon>
        <taxon>Pseudomonadati</taxon>
        <taxon>Bacteroidota</taxon>
        <taxon>Flavobacteriia</taxon>
        <taxon>Flavobacteriales</taxon>
        <taxon>Weeksellaceae</taxon>
        <taxon>Chryseobacterium group</taxon>
        <taxon>Chryseobacterium</taxon>
    </lineage>
</organism>
<comment type="caution">
    <text evidence="2">The sequence shown here is derived from an EMBL/GenBank/DDBJ whole genome shotgun (WGS) entry which is preliminary data.</text>
</comment>
<name>A0A316XIW2_9FLAO</name>
<protein>
    <submittedName>
        <fullName evidence="2">Uncharacterized protein</fullName>
    </submittedName>
</protein>
<keyword evidence="3" id="KW-1185">Reference proteome</keyword>
<evidence type="ECO:0000313" key="2">
    <source>
        <dbReference type="EMBL" id="PWN71348.1"/>
    </source>
</evidence>
<dbReference type="RefSeq" id="WP_103249991.1">
    <property type="nucleotide sequence ID" value="NZ_PPED02000001.1"/>
</dbReference>
<gene>
    <name evidence="2" type="ORF">C1631_001625</name>
</gene>
<sequence>MLVLNLTTQEMTFLTDISKTVIPLFAALGGAMAGSYLTYRFQRKDKIRDHLFTHKVKFYSTLAECIVGVKRDIEDKRGKIRVKREEEAKTITAIWDDFRKVCDEQTLFLSDQTKRDLLILEGIIFEAFNMEIERIIDVDNFTDEQMIHVCGKVIEDCEDFIKKLQDEIGVNAVNTKLNIRKF</sequence>
<keyword evidence="1" id="KW-0472">Membrane</keyword>
<feature type="transmembrane region" description="Helical" evidence="1">
    <location>
        <begin position="20"/>
        <end position="39"/>
    </location>
</feature>